<dbReference type="InterPro" id="IPR039420">
    <property type="entry name" value="WalR-like"/>
</dbReference>
<evidence type="ECO:0000313" key="9">
    <source>
        <dbReference type="Proteomes" id="UP001139157"/>
    </source>
</evidence>
<evidence type="ECO:0000256" key="3">
    <source>
        <dbReference type="ARBA" id="ARBA00023125"/>
    </source>
</evidence>
<dbReference type="InterPro" id="IPR001789">
    <property type="entry name" value="Sig_transdc_resp-reg_receiver"/>
</dbReference>
<evidence type="ECO:0000256" key="4">
    <source>
        <dbReference type="ARBA" id="ARBA00023163"/>
    </source>
</evidence>
<gene>
    <name evidence="8" type="ORF">NDR86_36955</name>
</gene>
<keyword evidence="2" id="KW-0805">Transcription regulation</keyword>
<dbReference type="Pfam" id="PF00196">
    <property type="entry name" value="GerE"/>
    <property type="match status" value="1"/>
</dbReference>
<evidence type="ECO:0000256" key="1">
    <source>
        <dbReference type="ARBA" id="ARBA00022553"/>
    </source>
</evidence>
<dbReference type="InterPro" id="IPR058245">
    <property type="entry name" value="NreC/VraR/RcsB-like_REC"/>
</dbReference>
<dbReference type="Pfam" id="PF00072">
    <property type="entry name" value="Response_reg"/>
    <property type="match status" value="1"/>
</dbReference>
<dbReference type="PROSITE" id="PS50043">
    <property type="entry name" value="HTH_LUXR_2"/>
    <property type="match status" value="1"/>
</dbReference>
<dbReference type="CDD" id="cd06170">
    <property type="entry name" value="LuxR_C_like"/>
    <property type="match status" value="1"/>
</dbReference>
<feature type="domain" description="HTH luxR-type" evidence="6">
    <location>
        <begin position="149"/>
        <end position="214"/>
    </location>
</feature>
<dbReference type="PROSITE" id="PS50110">
    <property type="entry name" value="RESPONSE_REGULATORY"/>
    <property type="match status" value="1"/>
</dbReference>
<evidence type="ECO:0000256" key="5">
    <source>
        <dbReference type="PROSITE-ProRule" id="PRU00169"/>
    </source>
</evidence>
<proteinExistence type="predicted"/>
<dbReference type="InterPro" id="IPR000792">
    <property type="entry name" value="Tscrpt_reg_LuxR_C"/>
</dbReference>
<evidence type="ECO:0000259" key="7">
    <source>
        <dbReference type="PROSITE" id="PS50110"/>
    </source>
</evidence>
<evidence type="ECO:0000259" key="6">
    <source>
        <dbReference type="PROSITE" id="PS50043"/>
    </source>
</evidence>
<keyword evidence="4" id="KW-0804">Transcription</keyword>
<dbReference type="SMART" id="SM00448">
    <property type="entry name" value="REC"/>
    <property type="match status" value="1"/>
</dbReference>
<feature type="domain" description="Response regulatory" evidence="7">
    <location>
        <begin position="9"/>
        <end position="125"/>
    </location>
</feature>
<dbReference type="PROSITE" id="PS00622">
    <property type="entry name" value="HTH_LUXR_1"/>
    <property type="match status" value="1"/>
</dbReference>
<dbReference type="SUPFAM" id="SSF52172">
    <property type="entry name" value="CheY-like"/>
    <property type="match status" value="1"/>
</dbReference>
<dbReference type="PANTHER" id="PTHR43214">
    <property type="entry name" value="TWO-COMPONENT RESPONSE REGULATOR"/>
    <property type="match status" value="1"/>
</dbReference>
<keyword evidence="9" id="KW-1185">Reference proteome</keyword>
<feature type="modified residue" description="4-aspartylphosphate" evidence="5">
    <location>
        <position position="60"/>
    </location>
</feature>
<comment type="caution">
    <text evidence="8">The sequence shown here is derived from an EMBL/GenBank/DDBJ whole genome shotgun (WGS) entry which is preliminary data.</text>
</comment>
<keyword evidence="3" id="KW-0238">DNA-binding</keyword>
<dbReference type="Proteomes" id="UP001139157">
    <property type="component" value="Unassembled WGS sequence"/>
</dbReference>
<dbReference type="GO" id="GO:0000160">
    <property type="term" value="P:phosphorelay signal transduction system"/>
    <property type="evidence" value="ECO:0007669"/>
    <property type="project" value="InterPro"/>
</dbReference>
<dbReference type="GO" id="GO:0003677">
    <property type="term" value="F:DNA binding"/>
    <property type="evidence" value="ECO:0007669"/>
    <property type="project" value="UniProtKB-KW"/>
</dbReference>
<keyword evidence="1 5" id="KW-0597">Phosphoprotein</keyword>
<dbReference type="CDD" id="cd17535">
    <property type="entry name" value="REC_NarL-like"/>
    <property type="match status" value="1"/>
</dbReference>
<dbReference type="PANTHER" id="PTHR43214:SF24">
    <property type="entry name" value="TRANSCRIPTIONAL REGULATORY PROTEIN NARL-RELATED"/>
    <property type="match status" value="1"/>
</dbReference>
<evidence type="ECO:0000256" key="2">
    <source>
        <dbReference type="ARBA" id="ARBA00023015"/>
    </source>
</evidence>
<dbReference type="AlphaFoldDB" id="A0A9X2J3G7"/>
<dbReference type="InterPro" id="IPR011006">
    <property type="entry name" value="CheY-like_superfamily"/>
</dbReference>
<dbReference type="EMBL" id="JAMRXG010000038">
    <property type="protein sequence ID" value="MCM6779081.1"/>
    <property type="molecule type" value="Genomic_DNA"/>
</dbReference>
<sequence>MTRATRPITLLLVDDHPVVRDGLRGMFAASTDFRVLGEASGGEEAVTLAARLDPDVVLMDLRMAGGSGVAAIREMTNRRLRCRVLVLTTYDTDADVIPAIKAGATGYLLKAALREELFEAVRAAAENRTVFSPSIASRLFAEVRSPAASGPQDRQLSSRERDVLALVAKGTTNREIAKALFISEATVKTHLTHLYAKLGVTDRAAAVAVAYERGILRSQPQRDN</sequence>
<dbReference type="SMART" id="SM00421">
    <property type="entry name" value="HTH_LUXR"/>
    <property type="match status" value="1"/>
</dbReference>
<dbReference type="Gene3D" id="3.40.50.2300">
    <property type="match status" value="1"/>
</dbReference>
<organism evidence="8 9">
    <name type="scientific">Nocardia pulmonis</name>
    <dbReference type="NCBI Taxonomy" id="2951408"/>
    <lineage>
        <taxon>Bacteria</taxon>
        <taxon>Bacillati</taxon>
        <taxon>Actinomycetota</taxon>
        <taxon>Actinomycetes</taxon>
        <taxon>Mycobacteriales</taxon>
        <taxon>Nocardiaceae</taxon>
        <taxon>Nocardia</taxon>
    </lineage>
</organism>
<dbReference type="GO" id="GO:0006355">
    <property type="term" value="P:regulation of DNA-templated transcription"/>
    <property type="evidence" value="ECO:0007669"/>
    <property type="project" value="InterPro"/>
</dbReference>
<dbReference type="RefSeq" id="WP_251918977.1">
    <property type="nucleotide sequence ID" value="NZ_JAMRXG010000038.1"/>
</dbReference>
<accession>A0A9X2J3G7</accession>
<protein>
    <submittedName>
        <fullName evidence="8">Response regulator transcription factor</fullName>
    </submittedName>
</protein>
<evidence type="ECO:0000313" key="8">
    <source>
        <dbReference type="EMBL" id="MCM6779081.1"/>
    </source>
</evidence>
<dbReference type="PRINTS" id="PR00038">
    <property type="entry name" value="HTHLUXR"/>
</dbReference>
<name>A0A9X2J3G7_9NOCA</name>
<reference evidence="8" key="1">
    <citation type="submission" date="2022-06" db="EMBL/GenBank/DDBJ databases">
        <title>Novel species in genus nocardia.</title>
        <authorList>
            <person name="Li F."/>
        </authorList>
    </citation>
    <scope>NUCLEOTIDE SEQUENCE</scope>
    <source>
        <strain evidence="8">CDC141</strain>
    </source>
</reference>